<accession>B6QU11</accession>
<dbReference type="Proteomes" id="UP000001294">
    <property type="component" value="Unassembled WGS sequence"/>
</dbReference>
<reference evidence="2" key="1">
    <citation type="journal article" date="2015" name="Genome Announc.">
        <title>Genome sequence of the AIDS-associated pathogen Penicillium marneffei (ATCC18224) and its near taxonomic relative Talaromyces stipitatus (ATCC10500).</title>
        <authorList>
            <person name="Nierman W.C."/>
            <person name="Fedorova-Abrams N.D."/>
            <person name="Andrianopoulos A."/>
        </authorList>
    </citation>
    <scope>NUCLEOTIDE SEQUENCE [LARGE SCALE GENOMIC DNA]</scope>
    <source>
        <strain evidence="2">ATCC 18224 / CBS 334.59 / QM 7333</strain>
    </source>
</reference>
<protein>
    <submittedName>
        <fullName evidence="1">Uncharacterized protein</fullName>
    </submittedName>
</protein>
<dbReference type="PhylomeDB" id="B6QU11"/>
<sequence length="116" mass="12976">MDLLSILPKLAPAVGDREAIADAMYRCLWGFNTADAALEEVKAQCFDPISKMDTTQFLTNVHVNYVERKPKAVRTRWGLTQHYAPGQGFRMVPSRSLWEACTGVSLSKITPMTVED</sequence>
<keyword evidence="2" id="KW-1185">Reference proteome</keyword>
<gene>
    <name evidence="1" type="ORF">PMAA_007380</name>
</gene>
<name>B6QU11_TALMQ</name>
<dbReference type="VEuPathDB" id="FungiDB:PMAA_007380"/>
<dbReference type="HOGENOM" id="CLU_2122718_0_0_1"/>
<dbReference type="STRING" id="441960.B6QU11"/>
<proteinExistence type="predicted"/>
<dbReference type="EMBL" id="DS995905">
    <property type="protein sequence ID" value="EEA19971.1"/>
    <property type="molecule type" value="Genomic_DNA"/>
</dbReference>
<evidence type="ECO:0000313" key="2">
    <source>
        <dbReference type="Proteomes" id="UP000001294"/>
    </source>
</evidence>
<organism evidence="1 2">
    <name type="scientific">Talaromyces marneffei (strain ATCC 18224 / CBS 334.59 / QM 7333)</name>
    <name type="common">Penicillium marneffei</name>
    <dbReference type="NCBI Taxonomy" id="441960"/>
    <lineage>
        <taxon>Eukaryota</taxon>
        <taxon>Fungi</taxon>
        <taxon>Dikarya</taxon>
        <taxon>Ascomycota</taxon>
        <taxon>Pezizomycotina</taxon>
        <taxon>Eurotiomycetes</taxon>
        <taxon>Eurotiomycetidae</taxon>
        <taxon>Eurotiales</taxon>
        <taxon>Trichocomaceae</taxon>
        <taxon>Talaromyces</taxon>
        <taxon>Talaromyces sect. Talaromyces</taxon>
    </lineage>
</organism>
<evidence type="ECO:0000313" key="1">
    <source>
        <dbReference type="EMBL" id="EEA19971.1"/>
    </source>
</evidence>
<dbReference type="AlphaFoldDB" id="B6QU11"/>